<dbReference type="Pfam" id="PF13181">
    <property type="entry name" value="TPR_8"/>
    <property type="match status" value="1"/>
</dbReference>
<dbReference type="Gene3D" id="1.25.40.10">
    <property type="entry name" value="Tetratricopeptide repeat domain"/>
    <property type="match status" value="4"/>
</dbReference>
<dbReference type="SMART" id="SM00326">
    <property type="entry name" value="SH3"/>
    <property type="match status" value="1"/>
</dbReference>
<sequence>MEDAEWGDAPTGEDFLLYTIEEERSSLISEGNSQKVGEPGSDPDNEFLDEPAKGVSHPDMAPDSNAQGTLEENKASFLLPEEPSHDSTSVGNWETDILLKLIMKRQTTGLPDVQLQDKLRGKLRILENDCGEVITLFSELSARLLSIHSDQDVIVITFKTFEEIWKFSTYYSLGFVGHCMENLLLDQGFWLNCLDEEEARIEVQINQESLQIMCKSLLLQEGVFFVSHPFSLQKSEENDQEPKQSDLVIVEDAKSGSKWSGQSLVNGKKVLVPNSHVELLIPFHQWFFKRYSEGIGVRNNVAAEFSHPLGQGSCMAVVDYDGVGLDELSFQMGDKIVVIGFLSTCLQWFLGRNEASGKIGFVKINHVKPKDFMPLANDLLFIDEAEKYFFAELDEFNEKDSLNALKEMAQTDICKVYRMDKLEPLDPQYEDDKGERQTPSTQEIKLLKTKLHKTVNELKEKNHIPSSNERETIERNSVRCDQEDGLVSEEPRFFIGHTGDLDNREIFHPFLVMLNNEEYNKDFKILYDSCFSFLNSTFYGYSEEDEVVHYLEVAREAARKRRMQWAQTRICFLLGRMCAKILKYSQARVYFEEALSVMKGQFRDLFLLIALYTNLVAIYLKQKNKEKCSAIFEKIAALLFGIPNTICTTEMEAEVLKYVLGRAVLSENRHAEARACFLLAKLHISLKQYDDALPFIERLQFLKNTIMLESRSSLDFHFTLGSLYFRKCLPNLAISCVNLSCVQPTRTLMDCLKSANFVMKRASQLCGMGKVTPTIPTQVAPYLKWALSLASILERDSISRALCLSLSEIYKLHGMYGKAVHYMKMAINTKDCMSTGEMVDALISLAWLHILNNQPAKAVAFLNTVLESPSVQSCPLQQGIVYNMVAISMKRMRNVKEAAKNYQRALSISVDSGLKFNQAIANANFGLLCLWSKDHRLSEQFLLKSIHIFSELQNVASGASFIQVLIMLGEYYIEQELKENGVFCYEWALLIALKANLIESQVRTTQLLCQFYNYVLPNEAQCIIYNEFLLYLTRKLADKELEGHVLQNTSQLYLTLGTERAFRSALEYTKQSLGIFIDLEKKEKEAYAWLQAGKIYYVLGEDELVDLYIQVAQDAAMSTEKLEFAMEIFEAVGDVYFNGSRDQEKAISFFRDRALPLAVKVENAKVELRLCNKLTELLLHAKMYVEALEYAQTALTRSVTLGDTLNERVTYHRLAIVHQSLGQCELAEHFYLKALSLCPCPLVFDEESIYYVRVYVQLGDMTFYDLKDPHDAAGYYQLALAAAMDLGSKKFQLKICTRLATIYHNFLVDREMSLYFYQKARKFANELNIRRLNLSPTQYYKTVAKAPSKSIL</sequence>
<dbReference type="Gene3D" id="2.30.30.40">
    <property type="entry name" value="SH3 Domains"/>
    <property type="match status" value="1"/>
</dbReference>
<dbReference type="SUPFAM" id="SSF48452">
    <property type="entry name" value="TPR-like"/>
    <property type="match status" value="4"/>
</dbReference>
<evidence type="ECO:0000313" key="5">
    <source>
        <dbReference type="EMBL" id="GCB63829.1"/>
    </source>
</evidence>
<organism evidence="5 6">
    <name type="scientific">Scyliorhinus torazame</name>
    <name type="common">Cloudy catshark</name>
    <name type="synonym">Catulus torazame</name>
    <dbReference type="NCBI Taxonomy" id="75743"/>
    <lineage>
        <taxon>Eukaryota</taxon>
        <taxon>Metazoa</taxon>
        <taxon>Chordata</taxon>
        <taxon>Craniata</taxon>
        <taxon>Vertebrata</taxon>
        <taxon>Chondrichthyes</taxon>
        <taxon>Elasmobranchii</taxon>
        <taxon>Galeomorphii</taxon>
        <taxon>Galeoidea</taxon>
        <taxon>Carcharhiniformes</taxon>
        <taxon>Scyliorhinidae</taxon>
        <taxon>Scyliorhinus</taxon>
    </lineage>
</organism>
<dbReference type="InterPro" id="IPR036028">
    <property type="entry name" value="SH3-like_dom_sf"/>
</dbReference>
<dbReference type="Pfam" id="PF13424">
    <property type="entry name" value="TPR_12"/>
    <property type="match status" value="1"/>
</dbReference>
<dbReference type="SUPFAM" id="SSF50044">
    <property type="entry name" value="SH3-domain"/>
    <property type="match status" value="1"/>
</dbReference>
<dbReference type="InterPro" id="IPR011990">
    <property type="entry name" value="TPR-like_helical_dom_sf"/>
</dbReference>
<evidence type="ECO:0000256" key="3">
    <source>
        <dbReference type="SAM" id="MobiDB-lite"/>
    </source>
</evidence>
<dbReference type="PANTHER" id="PTHR22647">
    <property type="entry name" value="SH3 DOMAIN AND TETRATRICOPEPTIDE REPEATS CONTAINING PROTEIN"/>
    <property type="match status" value="1"/>
</dbReference>
<name>A0A401NSI9_SCYTO</name>
<dbReference type="Pfam" id="PF00018">
    <property type="entry name" value="SH3_1"/>
    <property type="match status" value="1"/>
</dbReference>
<evidence type="ECO:0000256" key="2">
    <source>
        <dbReference type="PROSITE-ProRule" id="PRU00192"/>
    </source>
</evidence>
<dbReference type="PANTHER" id="PTHR22647:SF3">
    <property type="entry name" value="SH3 DOMAIN AND TETRATRICOPEPTIDE REPEAT-CONTAINING PROTEIN 1"/>
    <property type="match status" value="1"/>
</dbReference>
<dbReference type="STRING" id="75743.A0A401NSI9"/>
<dbReference type="OMA" id="FTNEQQG"/>
<dbReference type="EMBL" id="BFAA01006699">
    <property type="protein sequence ID" value="GCB63829.1"/>
    <property type="molecule type" value="Genomic_DNA"/>
</dbReference>
<dbReference type="InterPro" id="IPR001452">
    <property type="entry name" value="SH3_domain"/>
</dbReference>
<proteinExistence type="predicted"/>
<evidence type="ECO:0000259" key="4">
    <source>
        <dbReference type="PROSITE" id="PS50002"/>
    </source>
</evidence>
<keyword evidence="6" id="KW-1185">Reference proteome</keyword>
<dbReference type="InterPro" id="IPR042772">
    <property type="entry name" value="SH3TC1/SH3TC2"/>
</dbReference>
<feature type="region of interest" description="Disordered" evidence="3">
    <location>
        <begin position="22"/>
        <end position="67"/>
    </location>
</feature>
<comment type="caution">
    <text evidence="5">The sequence shown here is derived from an EMBL/GenBank/DDBJ whole genome shotgun (WGS) entry which is preliminary data.</text>
</comment>
<evidence type="ECO:0000313" key="6">
    <source>
        <dbReference type="Proteomes" id="UP000288216"/>
    </source>
</evidence>
<protein>
    <recommendedName>
        <fullName evidence="4">SH3 domain-containing protein</fullName>
    </recommendedName>
</protein>
<dbReference type="PROSITE" id="PS50002">
    <property type="entry name" value="SH3"/>
    <property type="match status" value="1"/>
</dbReference>
<keyword evidence="1 2" id="KW-0728">SH3 domain</keyword>
<gene>
    <name evidence="5" type="ORF">scyTo_0013253</name>
</gene>
<dbReference type="InterPro" id="IPR019734">
    <property type="entry name" value="TPR_rpt"/>
</dbReference>
<feature type="compositionally biased region" description="Polar residues" evidence="3">
    <location>
        <begin position="26"/>
        <end position="35"/>
    </location>
</feature>
<evidence type="ECO:0000256" key="1">
    <source>
        <dbReference type="ARBA" id="ARBA00022443"/>
    </source>
</evidence>
<reference evidence="5 6" key="1">
    <citation type="journal article" date="2018" name="Nat. Ecol. Evol.">
        <title>Shark genomes provide insights into elasmobranch evolution and the origin of vertebrates.</title>
        <authorList>
            <person name="Hara Y"/>
            <person name="Yamaguchi K"/>
            <person name="Onimaru K"/>
            <person name="Kadota M"/>
            <person name="Koyanagi M"/>
            <person name="Keeley SD"/>
            <person name="Tatsumi K"/>
            <person name="Tanaka K"/>
            <person name="Motone F"/>
            <person name="Kageyama Y"/>
            <person name="Nozu R"/>
            <person name="Adachi N"/>
            <person name="Nishimura O"/>
            <person name="Nakagawa R"/>
            <person name="Tanegashima C"/>
            <person name="Kiyatake I"/>
            <person name="Matsumoto R"/>
            <person name="Murakumo K"/>
            <person name="Nishida K"/>
            <person name="Terakita A"/>
            <person name="Kuratani S"/>
            <person name="Sato K"/>
            <person name="Hyodo S Kuraku.S."/>
        </authorList>
    </citation>
    <scope>NUCLEOTIDE SEQUENCE [LARGE SCALE GENOMIC DNA]</scope>
</reference>
<dbReference type="Proteomes" id="UP000288216">
    <property type="component" value="Unassembled WGS sequence"/>
</dbReference>
<feature type="domain" description="SH3" evidence="4">
    <location>
        <begin position="309"/>
        <end position="372"/>
    </location>
</feature>
<dbReference type="OrthoDB" id="9927874at2759"/>
<accession>A0A401NSI9</accession>
<dbReference type="SMART" id="SM00028">
    <property type="entry name" value="TPR"/>
    <property type="match status" value="8"/>
</dbReference>